<feature type="compositionally biased region" description="Low complexity" evidence="10">
    <location>
        <begin position="124"/>
        <end position="134"/>
    </location>
</feature>
<proteinExistence type="inferred from homology"/>
<keyword evidence="7 9" id="KW-0325">Glycoprotein</keyword>
<feature type="compositionally biased region" description="Polar residues" evidence="10">
    <location>
        <begin position="27"/>
        <end position="37"/>
    </location>
</feature>
<dbReference type="InterPro" id="IPR027789">
    <property type="entry name" value="Syndecan/Neurexin_dom"/>
</dbReference>
<dbReference type="GO" id="GO:0016020">
    <property type="term" value="C:membrane"/>
    <property type="evidence" value="ECO:0007669"/>
    <property type="project" value="UniProtKB-SubCell"/>
</dbReference>
<dbReference type="Pfam" id="PF01034">
    <property type="entry name" value="Syndecan"/>
    <property type="match status" value="1"/>
</dbReference>
<evidence type="ECO:0000256" key="8">
    <source>
        <dbReference type="ARBA" id="ARBA00023207"/>
    </source>
</evidence>
<evidence type="ECO:0000256" key="6">
    <source>
        <dbReference type="ARBA" id="ARBA00023136"/>
    </source>
</evidence>
<protein>
    <recommendedName>
        <fullName evidence="9">Syndecan</fullName>
    </recommendedName>
</protein>
<comment type="similarity">
    <text evidence="2 9">Belongs to the syndecan proteoglycan family.</text>
</comment>
<reference evidence="14 15" key="1">
    <citation type="journal article" date="2017" name="Curr. Biol.">
        <title>Genome architecture and evolution of a unichromosomal asexual nematode.</title>
        <authorList>
            <person name="Fradin H."/>
            <person name="Zegar C."/>
            <person name="Gutwein M."/>
            <person name="Lucas J."/>
            <person name="Kovtun M."/>
            <person name="Corcoran D."/>
            <person name="Baugh L.R."/>
            <person name="Kiontke K."/>
            <person name="Gunsalus K."/>
            <person name="Fitch D.H."/>
            <person name="Piano F."/>
        </authorList>
    </citation>
    <scope>NUCLEOTIDE SEQUENCE [LARGE SCALE GENOMIC DNA]</scope>
    <source>
        <strain evidence="14">PF1309</strain>
    </source>
</reference>
<evidence type="ECO:0000256" key="7">
    <source>
        <dbReference type="ARBA" id="ARBA00023180"/>
    </source>
</evidence>
<gene>
    <name evidence="14" type="ORF">WR25_21324</name>
</gene>
<evidence type="ECO:0000259" key="13">
    <source>
        <dbReference type="SMART" id="SM00294"/>
    </source>
</evidence>
<evidence type="ECO:0000256" key="9">
    <source>
        <dbReference type="RuleBase" id="RU000649"/>
    </source>
</evidence>
<dbReference type="GO" id="GO:0009986">
    <property type="term" value="C:cell surface"/>
    <property type="evidence" value="ECO:0007669"/>
    <property type="project" value="TreeGrafter"/>
</dbReference>
<keyword evidence="8 9" id="KW-0357">Heparan sulfate</keyword>
<evidence type="ECO:0000313" key="15">
    <source>
        <dbReference type="Proteomes" id="UP000218231"/>
    </source>
</evidence>
<keyword evidence="3 9" id="KW-0812">Transmembrane</keyword>
<keyword evidence="4 9" id="KW-0654">Proteoglycan</keyword>
<dbReference type="PANTHER" id="PTHR10915">
    <property type="entry name" value="SYNDECAN"/>
    <property type="match status" value="1"/>
</dbReference>
<accession>A0A2A2J3F3</accession>
<feature type="domain" description="Neurexin/syndecan/glycophorin C" evidence="13">
    <location>
        <begin position="184"/>
        <end position="202"/>
    </location>
</feature>
<dbReference type="AlphaFoldDB" id="A0A2A2J3F3"/>
<feature type="chain" id="PRO_5012358496" description="Syndecan" evidence="12">
    <location>
        <begin position="19"/>
        <end position="219"/>
    </location>
</feature>
<name>A0A2A2J3F3_9BILA</name>
<feature type="region of interest" description="Disordered" evidence="10">
    <location>
        <begin position="20"/>
        <end position="91"/>
    </location>
</feature>
<organism evidence="14 15">
    <name type="scientific">Diploscapter pachys</name>
    <dbReference type="NCBI Taxonomy" id="2018661"/>
    <lineage>
        <taxon>Eukaryota</taxon>
        <taxon>Metazoa</taxon>
        <taxon>Ecdysozoa</taxon>
        <taxon>Nematoda</taxon>
        <taxon>Chromadorea</taxon>
        <taxon>Rhabditida</taxon>
        <taxon>Rhabditina</taxon>
        <taxon>Rhabditomorpha</taxon>
        <taxon>Rhabditoidea</taxon>
        <taxon>Rhabditidae</taxon>
        <taxon>Diploscapter</taxon>
    </lineage>
</organism>
<feature type="transmembrane region" description="Helical" evidence="11">
    <location>
        <begin position="161"/>
        <end position="185"/>
    </location>
</feature>
<evidence type="ECO:0000256" key="1">
    <source>
        <dbReference type="ARBA" id="ARBA00004479"/>
    </source>
</evidence>
<comment type="caution">
    <text evidence="14">The sequence shown here is derived from an EMBL/GenBank/DDBJ whole genome shotgun (WGS) entry which is preliminary data.</text>
</comment>
<dbReference type="InterPro" id="IPR001050">
    <property type="entry name" value="Syndecan"/>
</dbReference>
<evidence type="ECO:0000256" key="11">
    <source>
        <dbReference type="SAM" id="Phobius"/>
    </source>
</evidence>
<dbReference type="OrthoDB" id="10044468at2759"/>
<evidence type="ECO:0000256" key="3">
    <source>
        <dbReference type="ARBA" id="ARBA00022692"/>
    </source>
</evidence>
<evidence type="ECO:0000256" key="12">
    <source>
        <dbReference type="SAM" id="SignalP"/>
    </source>
</evidence>
<sequence length="219" mass="23531">MRLPLPLLLLVFGSGVCAQKIEGSGSPPESNPGNTGNADLETHGSGGYSNDDEDGDDVQGSGGGPPPPNIISTSKPPLFISTTTSTARPFSPTTQTAIFRPVPVEKIPVEEPARKFDEAPTTATIPTMRTTPPRFVAPSTTPSPEDRSAFIPFHHMLKPGIFAAIVGGTIVGLLTAILLVMFIVYRMRKKDEGSYALDEPKPRHYGYSYQKAQNKEFYA</sequence>
<dbReference type="GO" id="GO:0016477">
    <property type="term" value="P:cell migration"/>
    <property type="evidence" value="ECO:0007669"/>
    <property type="project" value="TreeGrafter"/>
</dbReference>
<dbReference type="EMBL" id="LIAE01010707">
    <property type="protein sequence ID" value="PAV56340.1"/>
    <property type="molecule type" value="Genomic_DNA"/>
</dbReference>
<keyword evidence="5 11" id="KW-1133">Transmembrane helix</keyword>
<dbReference type="Proteomes" id="UP000218231">
    <property type="component" value="Unassembled WGS sequence"/>
</dbReference>
<comment type="subcellular location">
    <subcellularLocation>
        <location evidence="1 9">Membrane</location>
        <topology evidence="1 9">Single-pass type I membrane protein</topology>
    </subcellularLocation>
</comment>
<evidence type="ECO:0000256" key="2">
    <source>
        <dbReference type="ARBA" id="ARBA00005343"/>
    </source>
</evidence>
<evidence type="ECO:0000256" key="4">
    <source>
        <dbReference type="ARBA" id="ARBA00022974"/>
    </source>
</evidence>
<evidence type="ECO:0000256" key="10">
    <source>
        <dbReference type="SAM" id="MobiDB-lite"/>
    </source>
</evidence>
<evidence type="ECO:0000313" key="14">
    <source>
        <dbReference type="EMBL" id="PAV56340.1"/>
    </source>
</evidence>
<keyword evidence="15" id="KW-1185">Reference proteome</keyword>
<evidence type="ECO:0000256" key="5">
    <source>
        <dbReference type="ARBA" id="ARBA00022989"/>
    </source>
</evidence>
<feature type="signal peptide" evidence="12">
    <location>
        <begin position="1"/>
        <end position="18"/>
    </location>
</feature>
<keyword evidence="12" id="KW-0732">Signal</keyword>
<dbReference type="InterPro" id="IPR030479">
    <property type="entry name" value="Syndecan_CS"/>
</dbReference>
<dbReference type="SMART" id="SM00294">
    <property type="entry name" value="4.1m"/>
    <property type="match status" value="1"/>
</dbReference>
<feature type="region of interest" description="Disordered" evidence="10">
    <location>
        <begin position="124"/>
        <end position="143"/>
    </location>
</feature>
<feature type="compositionally biased region" description="Polar residues" evidence="10">
    <location>
        <begin position="70"/>
        <end position="91"/>
    </location>
</feature>
<dbReference type="PROSITE" id="PS00964">
    <property type="entry name" value="SYNDECAN"/>
    <property type="match status" value="1"/>
</dbReference>
<comment type="function">
    <text evidence="9">Cell surface proteoglycan.</text>
</comment>
<keyword evidence="6 11" id="KW-0472">Membrane</keyword>
<dbReference type="STRING" id="2018661.A0A2A2J3F3"/>
<dbReference type="InterPro" id="IPR003585">
    <property type="entry name" value="Neurexin-like"/>
</dbReference>
<dbReference type="PANTHER" id="PTHR10915:SF1">
    <property type="entry name" value="SYNDECAN"/>
    <property type="match status" value="1"/>
</dbReference>